<dbReference type="KEGG" id="bdi:100840310"/>
<reference evidence="3" key="2">
    <citation type="submission" date="2017-06" db="EMBL/GenBank/DDBJ databases">
        <title>WGS assembly of Brachypodium distachyon.</title>
        <authorList>
            <consortium name="The International Brachypodium Initiative"/>
            <person name="Lucas S."/>
            <person name="Harmon-Smith M."/>
            <person name="Lail K."/>
            <person name="Tice H."/>
            <person name="Grimwood J."/>
            <person name="Bruce D."/>
            <person name="Barry K."/>
            <person name="Shu S."/>
            <person name="Lindquist E."/>
            <person name="Wang M."/>
            <person name="Pitluck S."/>
            <person name="Vogel J.P."/>
            <person name="Garvin D.F."/>
            <person name="Mockler T.C."/>
            <person name="Schmutz J."/>
            <person name="Rokhsar D."/>
            <person name="Bevan M.W."/>
        </authorList>
    </citation>
    <scope>NUCLEOTIDE SEQUENCE</scope>
    <source>
        <strain evidence="3">Bd21</strain>
    </source>
</reference>
<dbReference type="eggNOG" id="ENOG502RS12">
    <property type="taxonomic scope" value="Eukaryota"/>
</dbReference>
<dbReference type="RefSeq" id="XP_003568982.1">
    <property type="nucleotide sequence ID" value="XM_003568934.4"/>
</dbReference>
<feature type="coiled-coil region" evidence="1">
    <location>
        <begin position="88"/>
        <end position="133"/>
    </location>
</feature>
<dbReference type="CDD" id="cd02980">
    <property type="entry name" value="TRX_Fd_family"/>
    <property type="match status" value="1"/>
</dbReference>
<gene>
    <name evidence="4" type="primary">LOC100840310</name>
    <name evidence="3" type="ORF">BRADI_2g36890v3</name>
</gene>
<reference evidence="4" key="3">
    <citation type="submission" date="2018-08" db="UniProtKB">
        <authorList>
            <consortium name="EnsemblPlants"/>
        </authorList>
    </citation>
    <scope>IDENTIFICATION</scope>
    <source>
        <strain evidence="4">cv. Bd21</strain>
    </source>
</reference>
<name>I1HM63_BRADI</name>
<dbReference type="OrthoDB" id="913780at2759"/>
<protein>
    <submittedName>
        <fullName evidence="3 4">Uncharacterized protein</fullName>
    </submittedName>
</protein>
<dbReference type="Proteomes" id="UP000008810">
    <property type="component" value="Chromosome 2"/>
</dbReference>
<accession>I1HM63</accession>
<proteinExistence type="predicted"/>
<dbReference type="SUPFAM" id="SSF52833">
    <property type="entry name" value="Thioredoxin-like"/>
    <property type="match status" value="1"/>
</dbReference>
<evidence type="ECO:0000313" key="5">
    <source>
        <dbReference type="Proteomes" id="UP000008810"/>
    </source>
</evidence>
<evidence type="ECO:0000256" key="1">
    <source>
        <dbReference type="SAM" id="Coils"/>
    </source>
</evidence>
<evidence type="ECO:0000256" key="2">
    <source>
        <dbReference type="SAM" id="MobiDB-lite"/>
    </source>
</evidence>
<dbReference type="OMA" id="AVACKCM"/>
<dbReference type="Gramene" id="KQK07665">
    <property type="protein sequence ID" value="KQK07665"/>
    <property type="gene ID" value="BRADI_2g36890v3"/>
</dbReference>
<dbReference type="STRING" id="15368.I1HM63"/>
<keyword evidence="5" id="KW-1185">Reference proteome</keyword>
<evidence type="ECO:0000313" key="4">
    <source>
        <dbReference type="EnsemblPlants" id="KQK07665"/>
    </source>
</evidence>
<dbReference type="GeneID" id="100840310"/>
<dbReference type="InterPro" id="IPR036249">
    <property type="entry name" value="Thioredoxin-like_sf"/>
</dbReference>
<sequence length="410" mass="43433">MEFTGAAALRRSLPAACPAVFSRERRNRGMPGRVSCVGRGGGVGFADEGHLRYYEAAPRKAVEAAARDLTKLRAMGLVAGDPSKEKILSEATELLLLELNQMKDAEDDLKKREKEEKAAMKALKKQQKEAKKAAAVMTCGDGSSESSESECEEEQSTEMSCVATKSMPGIAQGMVLPMSVPQITASEIGTIPAIEFDKAAMKAMRKMEKEQKKAAKKAMKMKKEEEKRMAKLNSCKGDDSSSCSSESSDSECEGEVVRMSRCATITAPRTPPATTVFPIIVPQIPDSAALGAQISSGPTTAIQCTATSIAVVEKPALNRIEVCMGGKCKKSGSLTVLQEFEKQVGTGGAVVGCKCLGKCGVGPNVRLRSEVPEEGSLQNKSTLCIGVGLEDVGTIVAGFFGDDSDLLGMN</sequence>
<dbReference type="EMBL" id="CM000881">
    <property type="protein sequence ID" value="KQK07665.1"/>
    <property type="molecule type" value="Genomic_DNA"/>
</dbReference>
<dbReference type="EnsemblPlants" id="KQK07665">
    <property type="protein sequence ID" value="KQK07665"/>
    <property type="gene ID" value="BRADI_2g36890v3"/>
</dbReference>
<dbReference type="AlphaFoldDB" id="I1HM63"/>
<organism evidence="4">
    <name type="scientific">Brachypodium distachyon</name>
    <name type="common">Purple false brome</name>
    <name type="synonym">Trachynia distachya</name>
    <dbReference type="NCBI Taxonomy" id="15368"/>
    <lineage>
        <taxon>Eukaryota</taxon>
        <taxon>Viridiplantae</taxon>
        <taxon>Streptophyta</taxon>
        <taxon>Embryophyta</taxon>
        <taxon>Tracheophyta</taxon>
        <taxon>Spermatophyta</taxon>
        <taxon>Magnoliopsida</taxon>
        <taxon>Liliopsida</taxon>
        <taxon>Poales</taxon>
        <taxon>Poaceae</taxon>
        <taxon>BOP clade</taxon>
        <taxon>Pooideae</taxon>
        <taxon>Stipodae</taxon>
        <taxon>Brachypodieae</taxon>
        <taxon>Brachypodium</taxon>
    </lineage>
</organism>
<keyword evidence="1" id="KW-0175">Coiled coil</keyword>
<feature type="region of interest" description="Disordered" evidence="2">
    <location>
        <begin position="231"/>
        <end position="250"/>
    </location>
</feature>
<evidence type="ECO:0000313" key="3">
    <source>
        <dbReference type="EMBL" id="KQK07665.1"/>
    </source>
</evidence>
<reference evidence="3 4" key="1">
    <citation type="journal article" date="2010" name="Nature">
        <title>Genome sequencing and analysis of the model grass Brachypodium distachyon.</title>
        <authorList>
            <consortium name="International Brachypodium Initiative"/>
        </authorList>
    </citation>
    <scope>NUCLEOTIDE SEQUENCE [LARGE SCALE GENOMIC DNA]</scope>
    <source>
        <strain evidence="3">Bd21</strain>
        <strain evidence="4">cv. Bd21</strain>
    </source>
</reference>
<dbReference type="Gene3D" id="3.40.30.10">
    <property type="entry name" value="Glutaredoxin"/>
    <property type="match status" value="1"/>
</dbReference>
<dbReference type="HOGENOM" id="CLU_669699_0_0_1"/>